<gene>
    <name evidence="1" type="ORF">EV659_101441</name>
</gene>
<reference evidence="1 2" key="1">
    <citation type="submission" date="2019-03" db="EMBL/GenBank/DDBJ databases">
        <title>Genomic Encyclopedia of Type Strains, Phase IV (KMG-IV): sequencing the most valuable type-strain genomes for metagenomic binning, comparative biology and taxonomic classification.</title>
        <authorList>
            <person name="Goeker M."/>
        </authorList>
    </citation>
    <scope>NUCLEOTIDE SEQUENCE [LARGE SCALE GENOMIC DNA]</scope>
    <source>
        <strain evidence="1 2">DSM 2132</strain>
    </source>
</reference>
<organism evidence="1 2">
    <name type="scientific">Rhodothalassium salexigens DSM 2132</name>
    <dbReference type="NCBI Taxonomy" id="1188247"/>
    <lineage>
        <taxon>Bacteria</taxon>
        <taxon>Pseudomonadati</taxon>
        <taxon>Pseudomonadota</taxon>
        <taxon>Alphaproteobacteria</taxon>
        <taxon>Rhodothalassiales</taxon>
        <taxon>Rhodothalassiaceae</taxon>
        <taxon>Rhodothalassium</taxon>
    </lineage>
</organism>
<dbReference type="AlphaFoldDB" id="A0A4V2SQH5"/>
<accession>A0A4V2SQH5</accession>
<dbReference type="Proteomes" id="UP000295399">
    <property type="component" value="Unassembled WGS sequence"/>
</dbReference>
<dbReference type="EMBL" id="SLXO01000001">
    <property type="protein sequence ID" value="TCP38536.1"/>
    <property type="molecule type" value="Genomic_DNA"/>
</dbReference>
<protein>
    <submittedName>
        <fullName evidence="1">Uncharacterized protein</fullName>
    </submittedName>
</protein>
<proteinExistence type="predicted"/>
<keyword evidence="2" id="KW-1185">Reference proteome</keyword>
<sequence>MARAPRTVAVIALGGLGRAPAAHGLGVGWMASRRLP</sequence>
<comment type="caution">
    <text evidence="1">The sequence shown here is derived from an EMBL/GenBank/DDBJ whole genome shotgun (WGS) entry which is preliminary data.</text>
</comment>
<evidence type="ECO:0000313" key="2">
    <source>
        <dbReference type="Proteomes" id="UP000295399"/>
    </source>
</evidence>
<evidence type="ECO:0000313" key="1">
    <source>
        <dbReference type="EMBL" id="TCP38536.1"/>
    </source>
</evidence>
<dbReference type="InParanoid" id="A0A4V2SQH5"/>
<name>A0A4V2SQH5_RHOSA</name>